<organism evidence="2 3">
    <name type="scientific">Carboxylicivirga marina</name>
    <dbReference type="NCBI Taxonomy" id="2800988"/>
    <lineage>
        <taxon>Bacteria</taxon>
        <taxon>Pseudomonadati</taxon>
        <taxon>Bacteroidota</taxon>
        <taxon>Bacteroidia</taxon>
        <taxon>Marinilabiliales</taxon>
        <taxon>Marinilabiliaceae</taxon>
        <taxon>Carboxylicivirga</taxon>
    </lineage>
</organism>
<dbReference type="RefSeq" id="WP_200464949.1">
    <property type="nucleotide sequence ID" value="NZ_JAENRR010000020.1"/>
</dbReference>
<protein>
    <submittedName>
        <fullName evidence="2">Transposase</fullName>
    </submittedName>
</protein>
<sequence length="93" mass="10982">NGPEYIEKRLVRQLEKWNIINCNTPKYSPQSNGMCEAFNGTFKRDYVYENCLDNPQVVYDQIQGWIDEYNGYAPHSALNMKTPYEYYEIKKAA</sequence>
<feature type="domain" description="Integrase catalytic" evidence="1">
    <location>
        <begin position="1"/>
        <end position="91"/>
    </location>
</feature>
<evidence type="ECO:0000313" key="3">
    <source>
        <dbReference type="Proteomes" id="UP000605676"/>
    </source>
</evidence>
<evidence type="ECO:0000313" key="2">
    <source>
        <dbReference type="EMBL" id="MBK3517723.1"/>
    </source>
</evidence>
<keyword evidence="3" id="KW-1185">Reference proteome</keyword>
<dbReference type="InterPro" id="IPR036397">
    <property type="entry name" value="RNaseH_sf"/>
</dbReference>
<dbReference type="Pfam" id="PF13683">
    <property type="entry name" value="rve_3"/>
    <property type="match status" value="1"/>
</dbReference>
<name>A0ABS1HKB9_9BACT</name>
<feature type="non-terminal residue" evidence="2">
    <location>
        <position position="1"/>
    </location>
</feature>
<comment type="caution">
    <text evidence="2">The sequence shown here is derived from an EMBL/GenBank/DDBJ whole genome shotgun (WGS) entry which is preliminary data.</text>
</comment>
<dbReference type="Gene3D" id="3.30.420.10">
    <property type="entry name" value="Ribonuclease H-like superfamily/Ribonuclease H"/>
    <property type="match status" value="1"/>
</dbReference>
<dbReference type="InterPro" id="IPR012337">
    <property type="entry name" value="RNaseH-like_sf"/>
</dbReference>
<gene>
    <name evidence="2" type="ORF">JIV24_10310</name>
</gene>
<dbReference type="EMBL" id="JAENRR010000020">
    <property type="protein sequence ID" value="MBK3517723.1"/>
    <property type="molecule type" value="Genomic_DNA"/>
</dbReference>
<proteinExistence type="predicted"/>
<accession>A0ABS1HKB9</accession>
<reference evidence="2 3" key="1">
    <citation type="submission" date="2021-01" db="EMBL/GenBank/DDBJ databases">
        <title>Carboxyliciviraga sp.nov., isolated from coastal sediments.</title>
        <authorList>
            <person name="Lu D."/>
            <person name="Zhang T."/>
        </authorList>
    </citation>
    <scope>NUCLEOTIDE SEQUENCE [LARGE SCALE GENOMIC DNA]</scope>
    <source>
        <strain evidence="2 3">N1Y132</strain>
    </source>
</reference>
<dbReference type="InterPro" id="IPR001584">
    <property type="entry name" value="Integrase_cat-core"/>
</dbReference>
<dbReference type="SUPFAM" id="SSF53098">
    <property type="entry name" value="Ribonuclease H-like"/>
    <property type="match status" value="1"/>
</dbReference>
<dbReference type="Proteomes" id="UP000605676">
    <property type="component" value="Unassembled WGS sequence"/>
</dbReference>
<dbReference type="PROSITE" id="PS50994">
    <property type="entry name" value="INTEGRASE"/>
    <property type="match status" value="1"/>
</dbReference>
<evidence type="ECO:0000259" key="1">
    <source>
        <dbReference type="PROSITE" id="PS50994"/>
    </source>
</evidence>